<keyword evidence="4 6" id="KW-1133">Transmembrane helix</keyword>
<name>A0A4Q1S9R1_9BACT</name>
<feature type="transmembrane region" description="Helical" evidence="6">
    <location>
        <begin position="496"/>
        <end position="515"/>
    </location>
</feature>
<dbReference type="Pfam" id="PF05425">
    <property type="entry name" value="CopD"/>
    <property type="match status" value="1"/>
</dbReference>
<dbReference type="OrthoDB" id="113685at2"/>
<dbReference type="InterPro" id="IPR032694">
    <property type="entry name" value="CopC/D"/>
</dbReference>
<evidence type="ECO:0000256" key="5">
    <source>
        <dbReference type="ARBA" id="ARBA00023136"/>
    </source>
</evidence>
<dbReference type="GO" id="GO:0005886">
    <property type="term" value="C:plasma membrane"/>
    <property type="evidence" value="ECO:0007669"/>
    <property type="project" value="UniProtKB-SubCell"/>
</dbReference>
<comment type="subcellular location">
    <subcellularLocation>
        <location evidence="1">Cell membrane</location>
        <topology evidence="1">Multi-pass membrane protein</topology>
    </subcellularLocation>
</comment>
<feature type="domain" description="Copper resistance protein D" evidence="7">
    <location>
        <begin position="192"/>
        <end position="291"/>
    </location>
</feature>
<evidence type="ECO:0000256" key="4">
    <source>
        <dbReference type="ARBA" id="ARBA00022989"/>
    </source>
</evidence>
<dbReference type="InterPro" id="IPR008457">
    <property type="entry name" value="Cu-R_CopD_dom"/>
</dbReference>
<dbReference type="PANTHER" id="PTHR34820">
    <property type="entry name" value="INNER MEMBRANE PROTEIN YEBZ"/>
    <property type="match status" value="1"/>
</dbReference>
<feature type="transmembrane region" description="Helical" evidence="6">
    <location>
        <begin position="360"/>
        <end position="378"/>
    </location>
</feature>
<evidence type="ECO:0000259" key="7">
    <source>
        <dbReference type="Pfam" id="PF05425"/>
    </source>
</evidence>
<feature type="transmembrane region" description="Helical" evidence="6">
    <location>
        <begin position="54"/>
        <end position="74"/>
    </location>
</feature>
<feature type="transmembrane region" description="Helical" evidence="6">
    <location>
        <begin position="465"/>
        <end position="484"/>
    </location>
</feature>
<evidence type="ECO:0000256" key="2">
    <source>
        <dbReference type="ARBA" id="ARBA00022475"/>
    </source>
</evidence>
<evidence type="ECO:0000256" key="6">
    <source>
        <dbReference type="SAM" id="Phobius"/>
    </source>
</evidence>
<keyword evidence="3 6" id="KW-0812">Transmembrane</keyword>
<proteinExistence type="predicted"/>
<feature type="transmembrane region" description="Helical" evidence="6">
    <location>
        <begin position="199"/>
        <end position="219"/>
    </location>
</feature>
<reference evidence="8 9" key="1">
    <citation type="journal article" date="2016" name="Int. J. Syst. Evol. Microbiol.">
        <title>Acidipila dinghuensis sp. nov., an acidobacterium isolated from forest soil.</title>
        <authorList>
            <person name="Jiang Y.W."/>
            <person name="Wang J."/>
            <person name="Chen M.H."/>
            <person name="Lv Y.Y."/>
            <person name="Qiu L.H."/>
        </authorList>
    </citation>
    <scope>NUCLEOTIDE SEQUENCE [LARGE SCALE GENOMIC DNA]</scope>
    <source>
        <strain evidence="8 9">DHOF10</strain>
    </source>
</reference>
<feature type="transmembrane region" description="Helical" evidence="6">
    <location>
        <begin position="390"/>
        <end position="410"/>
    </location>
</feature>
<feature type="transmembrane region" description="Helical" evidence="6">
    <location>
        <begin position="436"/>
        <end position="453"/>
    </location>
</feature>
<feature type="transmembrane region" description="Helical" evidence="6">
    <location>
        <begin position="94"/>
        <end position="113"/>
    </location>
</feature>
<feature type="transmembrane region" description="Helical" evidence="6">
    <location>
        <begin position="276"/>
        <end position="293"/>
    </location>
</feature>
<organism evidence="8 9">
    <name type="scientific">Silvibacterium dinghuense</name>
    <dbReference type="NCBI Taxonomy" id="1560006"/>
    <lineage>
        <taxon>Bacteria</taxon>
        <taxon>Pseudomonadati</taxon>
        <taxon>Acidobacteriota</taxon>
        <taxon>Terriglobia</taxon>
        <taxon>Terriglobales</taxon>
        <taxon>Acidobacteriaceae</taxon>
        <taxon>Silvibacterium</taxon>
    </lineage>
</organism>
<protein>
    <submittedName>
        <fullName evidence="8">Copper resistance protein</fullName>
    </submittedName>
</protein>
<dbReference type="EMBL" id="SDMK01000004">
    <property type="protein sequence ID" value="RXS93717.1"/>
    <property type="molecule type" value="Genomic_DNA"/>
</dbReference>
<feature type="transmembrane region" description="Helical" evidence="6">
    <location>
        <begin position="125"/>
        <end position="143"/>
    </location>
</feature>
<evidence type="ECO:0000313" key="9">
    <source>
        <dbReference type="Proteomes" id="UP000290253"/>
    </source>
</evidence>
<sequence length="550" mass="59339">MVWFTQVFDLLSVLLRAFGLAFEALTLGGWLVLLLVAAPSVFSGESPAAARRAVGRGASWAALALLVVQAMAAAESAVELMTSSGMRFAEVASADFFRADVAIVVAALAWFVLLRMMAVRASRAAAWLGAVFALALLAGSVMLSHAPSQLTHRGLLVVLTAAHHAGSAAWIGAMPWLLIAMRRVDDGKTLHAMARRFSAMAMVAVVTLTAAGVGMAWYYVRSWDGLYGTAYGALLVAKIVLVLVALLLGASNWWLLRATRGEAQPVLTRLRRFSEAEIGLGFTAILLGASLTAQPPAVDIHADRLTGHELMQRFAWKTPLMTTPSFNKLSKRQDLKDDLEETSFTGGSENDAMDRAWSEYNHHWAGIIVLAAGLLALARRAAGQRGGPVLRPLLAGWPLLFIGLAVFILLRGDPDAWPLGPRPFWGSFAEAEVLEHRIFSVLITGFAVFEWAVETGRVRQQWAALVFPAMCAVGGAFLMTHSHALGEVKDETLVEMSHTAIAVFGVLAGWSRWVAIRLSAREGRAAAVLNWVWPVCLALVGLVLLDYREG</sequence>
<evidence type="ECO:0000313" key="8">
    <source>
        <dbReference type="EMBL" id="RXS93717.1"/>
    </source>
</evidence>
<feature type="transmembrane region" description="Helical" evidence="6">
    <location>
        <begin position="20"/>
        <end position="42"/>
    </location>
</feature>
<dbReference type="RefSeq" id="WP_129209487.1">
    <property type="nucleotide sequence ID" value="NZ_BMGU01000002.1"/>
</dbReference>
<keyword evidence="2" id="KW-1003">Cell membrane</keyword>
<dbReference type="Proteomes" id="UP000290253">
    <property type="component" value="Unassembled WGS sequence"/>
</dbReference>
<evidence type="ECO:0000256" key="3">
    <source>
        <dbReference type="ARBA" id="ARBA00022692"/>
    </source>
</evidence>
<dbReference type="PANTHER" id="PTHR34820:SF4">
    <property type="entry name" value="INNER MEMBRANE PROTEIN YEBZ"/>
    <property type="match status" value="1"/>
</dbReference>
<keyword evidence="9" id="KW-1185">Reference proteome</keyword>
<evidence type="ECO:0000256" key="1">
    <source>
        <dbReference type="ARBA" id="ARBA00004651"/>
    </source>
</evidence>
<keyword evidence="5 6" id="KW-0472">Membrane</keyword>
<accession>A0A4Q1S9R1</accession>
<dbReference type="GO" id="GO:0006825">
    <property type="term" value="P:copper ion transport"/>
    <property type="evidence" value="ECO:0007669"/>
    <property type="project" value="InterPro"/>
</dbReference>
<feature type="transmembrane region" description="Helical" evidence="6">
    <location>
        <begin position="155"/>
        <end position="178"/>
    </location>
</feature>
<feature type="transmembrane region" description="Helical" evidence="6">
    <location>
        <begin position="231"/>
        <end position="255"/>
    </location>
</feature>
<dbReference type="AlphaFoldDB" id="A0A4Q1S9R1"/>
<feature type="transmembrane region" description="Helical" evidence="6">
    <location>
        <begin position="527"/>
        <end position="545"/>
    </location>
</feature>
<gene>
    <name evidence="8" type="ORF">ESZ00_16845</name>
</gene>
<comment type="caution">
    <text evidence="8">The sequence shown here is derived from an EMBL/GenBank/DDBJ whole genome shotgun (WGS) entry which is preliminary data.</text>
</comment>